<reference evidence="2" key="1">
    <citation type="submission" date="2022-12" db="EMBL/GenBank/DDBJ databases">
        <title>Jiella pelagia sp. nov., isolated from phosphonate enriched culture of Northwest Pacific surface seawater.</title>
        <authorList>
            <person name="Shin D.Y."/>
            <person name="Hwang C.Y."/>
        </authorList>
    </citation>
    <scope>NUCLEOTIDE SEQUENCE</scope>
    <source>
        <strain evidence="2">HL-NP1</strain>
    </source>
</reference>
<proteinExistence type="predicted"/>
<dbReference type="CDD" id="cd13603">
    <property type="entry name" value="PBP2_TRAP_Siap_TeaA_like"/>
    <property type="match status" value="1"/>
</dbReference>
<dbReference type="PANTHER" id="PTHR33376">
    <property type="match status" value="1"/>
</dbReference>
<evidence type="ECO:0000313" key="2">
    <source>
        <dbReference type="EMBL" id="WAP66940.1"/>
    </source>
</evidence>
<dbReference type="NCBIfam" id="NF037995">
    <property type="entry name" value="TRAP_S1"/>
    <property type="match status" value="1"/>
</dbReference>
<evidence type="ECO:0000256" key="1">
    <source>
        <dbReference type="ARBA" id="ARBA00022729"/>
    </source>
</evidence>
<dbReference type="InterPro" id="IPR038404">
    <property type="entry name" value="TRAP_DctP_sf"/>
</dbReference>
<gene>
    <name evidence="2" type="ORF">OH818_14870</name>
</gene>
<dbReference type="Pfam" id="PF03480">
    <property type="entry name" value="DctP"/>
    <property type="match status" value="1"/>
</dbReference>
<name>A0ABY7BWF0_9HYPH</name>
<dbReference type="Gene3D" id="3.40.190.170">
    <property type="entry name" value="Bacterial extracellular solute-binding protein, family 7"/>
    <property type="match status" value="1"/>
</dbReference>
<dbReference type="Proteomes" id="UP001164020">
    <property type="component" value="Chromosome"/>
</dbReference>
<protein>
    <submittedName>
        <fullName evidence="2">TRAP transporter substrate-binding protein</fullName>
    </submittedName>
</protein>
<dbReference type="InterPro" id="IPR018389">
    <property type="entry name" value="DctP_fam"/>
</dbReference>
<sequence length="176" mass="19337">MKEPADLKGLKIRLQSNPVHIATFEQLGASPVSIDGSEMFAAMSQGVVDGQENPYAVINTFRLYDAKQKFMSDTGHFFDVIVFAVSKSMLDAMSEEDRAAVIEAGRLATLEQRKLVAADEAKNLEAILSHGVEFTKLTKEQREAFRTATLPVYDVVRERLGADLVDELTTAVDAAK</sequence>
<keyword evidence="3" id="KW-1185">Reference proteome</keyword>
<keyword evidence="1" id="KW-0732">Signal</keyword>
<organism evidence="2 3">
    <name type="scientific">Jiella pelagia</name>
    <dbReference type="NCBI Taxonomy" id="2986949"/>
    <lineage>
        <taxon>Bacteria</taxon>
        <taxon>Pseudomonadati</taxon>
        <taxon>Pseudomonadota</taxon>
        <taxon>Alphaproteobacteria</taxon>
        <taxon>Hyphomicrobiales</taxon>
        <taxon>Aurantimonadaceae</taxon>
        <taxon>Jiella</taxon>
    </lineage>
</organism>
<dbReference type="PANTHER" id="PTHR33376:SF18">
    <property type="entry name" value="2,3-DIKETO-L-GULONATE-BINDING PERIPLASMIC PROTEIN YIAO"/>
    <property type="match status" value="1"/>
</dbReference>
<evidence type="ECO:0000313" key="3">
    <source>
        <dbReference type="Proteomes" id="UP001164020"/>
    </source>
</evidence>
<accession>A0ABY7BWF0</accession>
<dbReference type="EMBL" id="CP114029">
    <property type="protein sequence ID" value="WAP66940.1"/>
    <property type="molecule type" value="Genomic_DNA"/>
</dbReference>